<feature type="chain" id="PRO_5035310436" description="Sulfotransferase" evidence="1">
    <location>
        <begin position="19"/>
        <end position="512"/>
    </location>
</feature>
<evidence type="ECO:0000256" key="1">
    <source>
        <dbReference type="SAM" id="SignalP"/>
    </source>
</evidence>
<feature type="signal peptide" evidence="1">
    <location>
        <begin position="1"/>
        <end position="18"/>
    </location>
</feature>
<dbReference type="EMBL" id="BNCO01000005">
    <property type="protein sequence ID" value="GIL48514.1"/>
    <property type="molecule type" value="Genomic_DNA"/>
</dbReference>
<gene>
    <name evidence="2" type="ORF">Vafri_5021</name>
</gene>
<dbReference type="AlphaFoldDB" id="A0A8J4AVK7"/>
<reference evidence="2" key="1">
    <citation type="journal article" date="2021" name="Proc. Natl. Acad. Sci. U.S.A.">
        <title>Three genomes in the algal genus Volvox reveal the fate of a haploid sex-determining region after a transition to homothallism.</title>
        <authorList>
            <person name="Yamamoto K."/>
            <person name="Hamaji T."/>
            <person name="Kawai-Toyooka H."/>
            <person name="Matsuzaki R."/>
            <person name="Takahashi F."/>
            <person name="Nishimura Y."/>
            <person name="Kawachi M."/>
            <person name="Noguchi H."/>
            <person name="Minakuchi Y."/>
            <person name="Umen J.G."/>
            <person name="Toyoda A."/>
            <person name="Nozaki H."/>
        </authorList>
    </citation>
    <scope>NUCLEOTIDE SEQUENCE</scope>
    <source>
        <strain evidence="2">NIES-3780</strain>
    </source>
</reference>
<proteinExistence type="predicted"/>
<dbReference type="Gene3D" id="3.40.50.300">
    <property type="entry name" value="P-loop containing nucleotide triphosphate hydrolases"/>
    <property type="match status" value="1"/>
</dbReference>
<comment type="caution">
    <text evidence="2">The sequence shown here is derived from an EMBL/GenBank/DDBJ whole genome shotgun (WGS) entry which is preliminary data.</text>
</comment>
<dbReference type="Proteomes" id="UP000747399">
    <property type="component" value="Unassembled WGS sequence"/>
</dbReference>
<sequence>MLMRTVLVVTLFVTAAEAGIFHDVLAEKVQRFRDIKELQIQLNLVLDEYGQLFDVHTTEVQGLTGNVNLLRQLRSAVQAGARPDELLQAISRIFSKLEGLVDSHPVLATLSRRTYLAFVVLKWMLLGQKSLDDGWEEKLAEIASKFYRLHVHSAVRKGMLEYLHISKSGGTSFSAAAKHSNCSMAPGIGQLEELGDFPRWINGTAFEEITGGTDVMWSYYSTKGRPIEGQTCTRRRAYLQKFGYNYVSNEFTLHGGSSERNTHVCPQMFNVVTLRDPASRLASHLHYMLARVKKRLMGKKGLDEGKFFDIFCAGDVNVWERMAPTVIDNYNVRSFIGESGFHMPVGDIGREDVEVARRLLLQFDLVLDLDAGSEAVDLAIQQGLGWNLSMFELHVRSSSSALSKLNYSKEDCPNHELLQTLRTRQNPDRVLYSTGRTLALLDGVFLGMARALGLRPGELAAKEAPAGVSAPGDEPGCGLMRPAAAAVVEGARWGEAAAARGDGAKASRNFVT</sequence>
<organism evidence="2 3">
    <name type="scientific">Volvox africanus</name>
    <dbReference type="NCBI Taxonomy" id="51714"/>
    <lineage>
        <taxon>Eukaryota</taxon>
        <taxon>Viridiplantae</taxon>
        <taxon>Chlorophyta</taxon>
        <taxon>core chlorophytes</taxon>
        <taxon>Chlorophyceae</taxon>
        <taxon>CS clade</taxon>
        <taxon>Chlamydomonadales</taxon>
        <taxon>Volvocaceae</taxon>
        <taxon>Volvox</taxon>
    </lineage>
</organism>
<keyword evidence="3" id="KW-1185">Reference proteome</keyword>
<keyword evidence="1" id="KW-0732">Signal</keyword>
<accession>A0A8J4AVK7</accession>
<evidence type="ECO:0000313" key="2">
    <source>
        <dbReference type="EMBL" id="GIL48514.1"/>
    </source>
</evidence>
<name>A0A8J4AVK7_9CHLO</name>
<dbReference type="InterPro" id="IPR027417">
    <property type="entry name" value="P-loop_NTPase"/>
</dbReference>
<evidence type="ECO:0008006" key="4">
    <source>
        <dbReference type="Google" id="ProtNLM"/>
    </source>
</evidence>
<protein>
    <recommendedName>
        <fullName evidence="4">Sulfotransferase</fullName>
    </recommendedName>
</protein>
<evidence type="ECO:0000313" key="3">
    <source>
        <dbReference type="Proteomes" id="UP000747399"/>
    </source>
</evidence>